<evidence type="ECO:0000256" key="6">
    <source>
        <dbReference type="SAM" id="MobiDB-lite"/>
    </source>
</evidence>
<proteinExistence type="predicted"/>
<feature type="transmembrane region" description="Helical" evidence="7">
    <location>
        <begin position="436"/>
        <end position="457"/>
    </location>
</feature>
<dbReference type="InterPro" id="IPR020846">
    <property type="entry name" value="MFS_dom"/>
</dbReference>
<feature type="transmembrane region" description="Helical" evidence="7">
    <location>
        <begin position="375"/>
        <end position="395"/>
    </location>
</feature>
<dbReference type="PANTHER" id="PTHR43791:SF63">
    <property type="entry name" value="HIGH AFFINITY CYSTEINE TRANSPORTER"/>
    <property type="match status" value="1"/>
</dbReference>
<evidence type="ECO:0000256" key="1">
    <source>
        <dbReference type="ARBA" id="ARBA00004141"/>
    </source>
</evidence>
<dbReference type="AlphaFoldDB" id="A0A1E3P8J9"/>
<evidence type="ECO:0000313" key="9">
    <source>
        <dbReference type="EMBL" id="ODQ61544.1"/>
    </source>
</evidence>
<feature type="transmembrane region" description="Helical" evidence="7">
    <location>
        <begin position="210"/>
        <end position="232"/>
    </location>
</feature>
<feature type="transmembrane region" description="Helical" evidence="7">
    <location>
        <begin position="178"/>
        <end position="198"/>
    </location>
</feature>
<feature type="transmembrane region" description="Helical" evidence="7">
    <location>
        <begin position="148"/>
        <end position="172"/>
    </location>
</feature>
<keyword evidence="2" id="KW-0813">Transport</keyword>
<dbReference type="GeneID" id="30198315"/>
<reference evidence="9 10" key="1">
    <citation type="journal article" date="2016" name="Proc. Natl. Acad. Sci. U.S.A.">
        <title>Comparative genomics of biotechnologically important yeasts.</title>
        <authorList>
            <person name="Riley R."/>
            <person name="Haridas S."/>
            <person name="Wolfe K.H."/>
            <person name="Lopes M.R."/>
            <person name="Hittinger C.T."/>
            <person name="Goeker M."/>
            <person name="Salamov A.A."/>
            <person name="Wisecaver J.H."/>
            <person name="Long T.M."/>
            <person name="Calvey C.H."/>
            <person name="Aerts A.L."/>
            <person name="Barry K.W."/>
            <person name="Choi C."/>
            <person name="Clum A."/>
            <person name="Coughlan A.Y."/>
            <person name="Deshpande S."/>
            <person name="Douglass A.P."/>
            <person name="Hanson S.J."/>
            <person name="Klenk H.-P."/>
            <person name="LaButti K.M."/>
            <person name="Lapidus A."/>
            <person name="Lindquist E.A."/>
            <person name="Lipzen A.M."/>
            <person name="Meier-Kolthoff J.P."/>
            <person name="Ohm R.A."/>
            <person name="Otillar R.P."/>
            <person name="Pangilinan J.L."/>
            <person name="Peng Y."/>
            <person name="Rokas A."/>
            <person name="Rosa C.A."/>
            <person name="Scheuner C."/>
            <person name="Sibirny A.A."/>
            <person name="Slot J.C."/>
            <person name="Stielow J.B."/>
            <person name="Sun H."/>
            <person name="Kurtzman C.P."/>
            <person name="Blackwell M."/>
            <person name="Grigoriev I.V."/>
            <person name="Jeffries T.W."/>
        </authorList>
    </citation>
    <scope>NUCLEOTIDE SEQUENCE [LARGE SCALE GENOMIC DNA]</scope>
    <source>
        <strain evidence="10">ATCC 58044 / CBS 1984 / NCYC 433 / NRRL Y-366-8</strain>
    </source>
</reference>
<dbReference type="PANTHER" id="PTHR43791">
    <property type="entry name" value="PERMEASE-RELATED"/>
    <property type="match status" value="1"/>
</dbReference>
<protein>
    <recommendedName>
        <fullName evidence="8">Major facilitator superfamily (MFS) profile domain-containing protein</fullName>
    </recommendedName>
</protein>
<dbReference type="RefSeq" id="XP_019040751.1">
    <property type="nucleotide sequence ID" value="XM_019181069.1"/>
</dbReference>
<keyword evidence="5 7" id="KW-0472">Membrane</keyword>
<dbReference type="OrthoDB" id="3639251at2759"/>
<keyword evidence="10" id="KW-1185">Reference proteome</keyword>
<dbReference type="Gene3D" id="1.20.1250.20">
    <property type="entry name" value="MFS general substrate transporter like domains"/>
    <property type="match status" value="1"/>
</dbReference>
<feature type="compositionally biased region" description="Low complexity" evidence="6">
    <location>
        <begin position="1"/>
        <end position="18"/>
    </location>
</feature>
<sequence length="539" mass="60033">MSNISSSSIDPEISGSDINKNEPNQAVTRVITETEVQENNYKVITSKDADATLKFQEEYDSQVPEITPSQEAKLSRKVTLFIIGFTALVDLLLYMDKATLSYASLFEFWKDTGLDQDKYNNVNTIFYVGFIIGQIPGNFLIQKLPIGRFLFILVALWTMIIFLHCTAFNYAGVLVLRFFLGLVESVVIPLLNVTLGQFLTANEKAASSPLFFSTCLGVTIPTGFIAYGVMFIKSSTPLWKIFLIIIGSLTFLLGILVFFFYPNNPATARFLSIEERIWTIRRVQKTTGSSIEQKYFKKYQFIEAIKDPITWLFGLYMMLINLANNLPFQQNLLFTEIGGISNLDSTLVSVASGGFSVACCLIASVILLKVKNSSAWSNVVWMLPSLAGSIAAVALPWENKIGLLAVVSMASPTFGIPMIIMLSWNYTSCSGYTKKMTRNGIAMACYAIGNIISPQLWRGKDAPRYIPAWIVQIVLSFVVAPLIGILIYFILKKRNQTRLATLTENEKLGVIEQDGQEVLVNVASLDLTDLENTAFIYPL</sequence>
<feature type="transmembrane region" description="Helical" evidence="7">
    <location>
        <begin position="346"/>
        <end position="368"/>
    </location>
</feature>
<dbReference type="STRING" id="683960.A0A1E3P8J9"/>
<feature type="transmembrane region" description="Helical" evidence="7">
    <location>
        <begin position="308"/>
        <end position="326"/>
    </location>
</feature>
<feature type="transmembrane region" description="Helical" evidence="7">
    <location>
        <begin position="469"/>
        <end position="491"/>
    </location>
</feature>
<evidence type="ECO:0000259" key="8">
    <source>
        <dbReference type="PROSITE" id="PS50850"/>
    </source>
</evidence>
<dbReference type="Proteomes" id="UP000094112">
    <property type="component" value="Unassembled WGS sequence"/>
</dbReference>
<dbReference type="GO" id="GO:0016020">
    <property type="term" value="C:membrane"/>
    <property type="evidence" value="ECO:0007669"/>
    <property type="project" value="UniProtKB-SubCell"/>
</dbReference>
<dbReference type="InterPro" id="IPR011701">
    <property type="entry name" value="MFS"/>
</dbReference>
<feature type="transmembrane region" description="Helical" evidence="7">
    <location>
        <begin position="124"/>
        <end position="141"/>
    </location>
</feature>
<feature type="transmembrane region" description="Helical" evidence="7">
    <location>
        <begin position="78"/>
        <end position="95"/>
    </location>
</feature>
<feature type="region of interest" description="Disordered" evidence="6">
    <location>
        <begin position="1"/>
        <end position="24"/>
    </location>
</feature>
<comment type="subcellular location">
    <subcellularLocation>
        <location evidence="1">Membrane</location>
        <topology evidence="1">Multi-pass membrane protein</topology>
    </subcellularLocation>
</comment>
<keyword evidence="4 7" id="KW-1133">Transmembrane helix</keyword>
<evidence type="ECO:0000256" key="3">
    <source>
        <dbReference type="ARBA" id="ARBA00022692"/>
    </source>
</evidence>
<organism evidence="9 10">
    <name type="scientific">Wickerhamomyces anomalus (strain ATCC 58044 / CBS 1984 / NCYC 433 / NRRL Y-366-8)</name>
    <name type="common">Yeast</name>
    <name type="synonym">Hansenula anomala</name>
    <dbReference type="NCBI Taxonomy" id="683960"/>
    <lineage>
        <taxon>Eukaryota</taxon>
        <taxon>Fungi</taxon>
        <taxon>Dikarya</taxon>
        <taxon>Ascomycota</taxon>
        <taxon>Saccharomycotina</taxon>
        <taxon>Saccharomycetes</taxon>
        <taxon>Phaffomycetales</taxon>
        <taxon>Wickerhamomycetaceae</taxon>
        <taxon>Wickerhamomyces</taxon>
    </lineage>
</organism>
<feature type="transmembrane region" description="Helical" evidence="7">
    <location>
        <begin position="401"/>
        <end position="424"/>
    </location>
</feature>
<evidence type="ECO:0000256" key="5">
    <source>
        <dbReference type="ARBA" id="ARBA00023136"/>
    </source>
</evidence>
<evidence type="ECO:0000256" key="2">
    <source>
        <dbReference type="ARBA" id="ARBA00022448"/>
    </source>
</evidence>
<feature type="transmembrane region" description="Helical" evidence="7">
    <location>
        <begin position="238"/>
        <end position="261"/>
    </location>
</feature>
<dbReference type="SUPFAM" id="SSF103473">
    <property type="entry name" value="MFS general substrate transporter"/>
    <property type="match status" value="1"/>
</dbReference>
<feature type="domain" description="Major facilitator superfamily (MFS) profile" evidence="8">
    <location>
        <begin position="82"/>
        <end position="496"/>
    </location>
</feature>
<accession>A0A1E3P8J9</accession>
<evidence type="ECO:0000256" key="4">
    <source>
        <dbReference type="ARBA" id="ARBA00022989"/>
    </source>
</evidence>
<evidence type="ECO:0000256" key="7">
    <source>
        <dbReference type="SAM" id="Phobius"/>
    </source>
</evidence>
<dbReference type="EMBL" id="KV454208">
    <property type="protein sequence ID" value="ODQ61544.1"/>
    <property type="molecule type" value="Genomic_DNA"/>
</dbReference>
<dbReference type="PROSITE" id="PS50850">
    <property type="entry name" value="MFS"/>
    <property type="match status" value="1"/>
</dbReference>
<keyword evidence="3 7" id="KW-0812">Transmembrane</keyword>
<dbReference type="GO" id="GO:0033229">
    <property type="term" value="F:cysteine transmembrane transporter activity"/>
    <property type="evidence" value="ECO:0007669"/>
    <property type="project" value="TreeGrafter"/>
</dbReference>
<dbReference type="Pfam" id="PF07690">
    <property type="entry name" value="MFS_1"/>
    <property type="match status" value="1"/>
</dbReference>
<evidence type="ECO:0000313" key="10">
    <source>
        <dbReference type="Proteomes" id="UP000094112"/>
    </source>
</evidence>
<name>A0A1E3P8J9_WICAA</name>
<gene>
    <name evidence="9" type="ORF">WICANDRAFT_24890</name>
</gene>
<dbReference type="InterPro" id="IPR036259">
    <property type="entry name" value="MFS_trans_sf"/>
</dbReference>